<dbReference type="InterPro" id="IPR006073">
    <property type="entry name" value="GTP-bd"/>
</dbReference>
<protein>
    <recommendedName>
        <fullName evidence="1">G domain-containing protein</fullName>
    </recommendedName>
</protein>
<proteinExistence type="predicted"/>
<dbReference type="SUPFAM" id="SSF52540">
    <property type="entry name" value="P-loop containing nucleoside triphosphate hydrolases"/>
    <property type="match status" value="1"/>
</dbReference>
<dbReference type="InterPro" id="IPR027417">
    <property type="entry name" value="P-loop_NTPase"/>
</dbReference>
<feature type="domain" description="G" evidence="1">
    <location>
        <begin position="36"/>
        <end position="159"/>
    </location>
</feature>
<name>A0A1Y2GG48_9FUNG</name>
<evidence type="ECO:0000259" key="1">
    <source>
        <dbReference type="Pfam" id="PF01926"/>
    </source>
</evidence>
<comment type="caution">
    <text evidence="2">The sequence shown here is derived from an EMBL/GenBank/DDBJ whole genome shotgun (WGS) entry which is preliminary data.</text>
</comment>
<dbReference type="AlphaFoldDB" id="A0A1Y2GG48"/>
<sequence>MSHLYNLIFGQPQDPTIESLKRHVASQQGAYSYILLIAGNPGVGKSFIANSLGANFMSDFSTDGAGITRVLQYGDVSIDNQPVLVLDVPGLFEGTLATTRRNAKEITKALQIGKITEIPLKIGIVIEDKNGRIDEKDRLLIEKIHKALSPSPEFLLIFNQVKQRNKEKYTLLYIERVVNIFGANTGVGVDKARTIVIEDYNNDESDMGSLIVMLRRVNAIRVQSVTDITVTENEYKSYSKALIEHFSVAVAYGLAMAGTRAAPAKAAASIVLTASYMVYKSMNR</sequence>
<accession>A0A1Y2GG48</accession>
<dbReference type="RefSeq" id="XP_021879055.1">
    <property type="nucleotide sequence ID" value="XM_022029432.1"/>
</dbReference>
<evidence type="ECO:0000313" key="3">
    <source>
        <dbReference type="Proteomes" id="UP000193648"/>
    </source>
</evidence>
<keyword evidence="3" id="KW-1185">Reference proteome</keyword>
<organism evidence="2 3">
    <name type="scientific">Lobosporangium transversale</name>
    <dbReference type="NCBI Taxonomy" id="64571"/>
    <lineage>
        <taxon>Eukaryota</taxon>
        <taxon>Fungi</taxon>
        <taxon>Fungi incertae sedis</taxon>
        <taxon>Mucoromycota</taxon>
        <taxon>Mortierellomycotina</taxon>
        <taxon>Mortierellomycetes</taxon>
        <taxon>Mortierellales</taxon>
        <taxon>Mortierellaceae</taxon>
        <taxon>Lobosporangium</taxon>
    </lineage>
</organism>
<dbReference type="InParanoid" id="A0A1Y2GG48"/>
<dbReference type="EMBL" id="MCFF01000032">
    <property type="protein sequence ID" value="ORZ09965.1"/>
    <property type="molecule type" value="Genomic_DNA"/>
</dbReference>
<reference evidence="2 3" key="1">
    <citation type="submission" date="2016-07" db="EMBL/GenBank/DDBJ databases">
        <title>Pervasive Adenine N6-methylation of Active Genes in Fungi.</title>
        <authorList>
            <consortium name="DOE Joint Genome Institute"/>
            <person name="Mondo S.J."/>
            <person name="Dannebaum R.O."/>
            <person name="Kuo R.C."/>
            <person name="Labutti K."/>
            <person name="Haridas S."/>
            <person name="Kuo A."/>
            <person name="Salamov A."/>
            <person name="Ahrendt S.R."/>
            <person name="Lipzen A."/>
            <person name="Sullivan W."/>
            <person name="Andreopoulos W.B."/>
            <person name="Clum A."/>
            <person name="Lindquist E."/>
            <person name="Daum C."/>
            <person name="Ramamoorthy G.K."/>
            <person name="Gryganskyi A."/>
            <person name="Culley D."/>
            <person name="Magnuson J.K."/>
            <person name="James T.Y."/>
            <person name="O'Malley M.A."/>
            <person name="Stajich J.E."/>
            <person name="Spatafora J.W."/>
            <person name="Visel A."/>
            <person name="Grigoriev I.V."/>
        </authorList>
    </citation>
    <scope>NUCLEOTIDE SEQUENCE [LARGE SCALE GENOMIC DNA]</scope>
    <source>
        <strain evidence="2 3">NRRL 3116</strain>
    </source>
</reference>
<dbReference type="OrthoDB" id="8954335at2759"/>
<evidence type="ECO:0000313" key="2">
    <source>
        <dbReference type="EMBL" id="ORZ09965.1"/>
    </source>
</evidence>
<dbReference type="Pfam" id="PF01926">
    <property type="entry name" value="MMR_HSR1"/>
    <property type="match status" value="1"/>
</dbReference>
<dbReference type="Proteomes" id="UP000193648">
    <property type="component" value="Unassembled WGS sequence"/>
</dbReference>
<dbReference type="GO" id="GO:0005525">
    <property type="term" value="F:GTP binding"/>
    <property type="evidence" value="ECO:0007669"/>
    <property type="project" value="InterPro"/>
</dbReference>
<dbReference type="GeneID" id="33571275"/>
<gene>
    <name evidence="2" type="ORF">BCR41DRAFT_410238</name>
</gene>
<dbReference type="Gene3D" id="3.40.50.300">
    <property type="entry name" value="P-loop containing nucleotide triphosphate hydrolases"/>
    <property type="match status" value="1"/>
</dbReference>